<dbReference type="AlphaFoldDB" id="A0A1G8TB19"/>
<sequence>MSLGKTYSTTLIRRGRKHNCFMSADALLFLMEYLHKLTLDWVKMALCLCEDQEGKAEQLIPHCDVEIISSIHAPYDFVQGDS</sequence>
<keyword evidence="2" id="KW-1185">Reference proteome</keyword>
<evidence type="ECO:0000313" key="1">
    <source>
        <dbReference type="EMBL" id="SDJ38624.1"/>
    </source>
</evidence>
<gene>
    <name evidence="1" type="ORF">SAMN05421869_110123</name>
</gene>
<reference evidence="1 2" key="1">
    <citation type="submission" date="2016-10" db="EMBL/GenBank/DDBJ databases">
        <authorList>
            <person name="de Groot N.N."/>
        </authorList>
    </citation>
    <scope>NUCLEOTIDE SEQUENCE [LARGE SCALE GENOMIC DNA]</scope>
    <source>
        <strain evidence="1 2">CGMCC 4.6533</strain>
    </source>
</reference>
<dbReference type="Proteomes" id="UP000199202">
    <property type="component" value="Unassembled WGS sequence"/>
</dbReference>
<name>A0A1G8TB19_9ACTN</name>
<evidence type="ECO:0000313" key="2">
    <source>
        <dbReference type="Proteomes" id="UP000199202"/>
    </source>
</evidence>
<accession>A0A1G8TB19</accession>
<dbReference type="EMBL" id="FNDJ01000010">
    <property type="protein sequence ID" value="SDJ38624.1"/>
    <property type="molecule type" value="Genomic_DNA"/>
</dbReference>
<proteinExistence type="predicted"/>
<protein>
    <submittedName>
        <fullName evidence="1">Uncharacterized protein</fullName>
    </submittedName>
</protein>
<organism evidence="1 2">
    <name type="scientific">Nonomuraea jiangxiensis</name>
    <dbReference type="NCBI Taxonomy" id="633440"/>
    <lineage>
        <taxon>Bacteria</taxon>
        <taxon>Bacillati</taxon>
        <taxon>Actinomycetota</taxon>
        <taxon>Actinomycetes</taxon>
        <taxon>Streptosporangiales</taxon>
        <taxon>Streptosporangiaceae</taxon>
        <taxon>Nonomuraea</taxon>
    </lineage>
</organism>